<dbReference type="PROSITE" id="PS50283">
    <property type="entry name" value="NA_SOLUT_SYMP_3"/>
    <property type="match status" value="1"/>
</dbReference>
<feature type="transmembrane region" description="Helical" evidence="14">
    <location>
        <begin position="183"/>
        <end position="201"/>
    </location>
</feature>
<organism evidence="15 16">
    <name type="scientific">Thermococcus aggregans</name>
    <dbReference type="NCBI Taxonomy" id="110163"/>
    <lineage>
        <taxon>Archaea</taxon>
        <taxon>Methanobacteriati</taxon>
        <taxon>Methanobacteriota</taxon>
        <taxon>Thermococci</taxon>
        <taxon>Thermococcales</taxon>
        <taxon>Thermococcaceae</taxon>
        <taxon>Thermococcus</taxon>
    </lineage>
</organism>
<keyword evidence="4" id="KW-1003">Cell membrane</keyword>
<feature type="transmembrane region" description="Helical" evidence="14">
    <location>
        <begin position="5"/>
        <end position="21"/>
    </location>
</feature>
<feature type="transmembrane region" description="Helical" evidence="14">
    <location>
        <begin position="392"/>
        <end position="415"/>
    </location>
</feature>
<feature type="transmembrane region" description="Helical" evidence="14">
    <location>
        <begin position="155"/>
        <end position="177"/>
    </location>
</feature>
<feature type="transmembrane region" description="Helical" evidence="14">
    <location>
        <begin position="221"/>
        <end position="248"/>
    </location>
</feature>
<feature type="transmembrane region" description="Helical" evidence="14">
    <location>
        <begin position="72"/>
        <end position="94"/>
    </location>
</feature>
<reference evidence="15" key="1">
    <citation type="journal article" date="1998" name="Int. J. Syst. Bacteriol. 48 Pt">
        <title>Thermococcus guaymasensis sp. nov. and Thermococcus aggregans sp. nov., two novel thermophilic archaea isolated from the Guaymas Basin hydrothermal vent site.</title>
        <authorList>
            <person name="Canganella F."/>
            <person name="Jones W.J."/>
            <person name="Gambacorta A."/>
            <person name="Antranikian G."/>
        </authorList>
    </citation>
    <scope>NUCLEOTIDE SEQUENCE</scope>
    <source>
        <strain evidence="15">TY</strain>
    </source>
</reference>
<dbReference type="InterPro" id="IPR011851">
    <property type="entry name" value="Na/Pro_symporter"/>
</dbReference>
<dbReference type="RefSeq" id="WP_253303999.1">
    <property type="nucleotide sequence ID" value="NZ_CP099582.1"/>
</dbReference>
<evidence type="ECO:0000256" key="5">
    <source>
        <dbReference type="ARBA" id="ARBA00022692"/>
    </source>
</evidence>
<dbReference type="AlphaFoldDB" id="A0A9E7MWF3"/>
<evidence type="ECO:0000256" key="8">
    <source>
        <dbReference type="ARBA" id="ARBA00023053"/>
    </source>
</evidence>
<dbReference type="Proteomes" id="UP001055732">
    <property type="component" value="Chromosome"/>
</dbReference>
<evidence type="ECO:0000313" key="15">
    <source>
        <dbReference type="EMBL" id="USS40042.1"/>
    </source>
</evidence>
<dbReference type="EMBL" id="CP099582">
    <property type="protein sequence ID" value="USS40042.1"/>
    <property type="molecule type" value="Genomic_DNA"/>
</dbReference>
<comment type="similarity">
    <text evidence="2 13">Belongs to the sodium:solute symporter (SSF) (TC 2.A.21) family.</text>
</comment>
<dbReference type="NCBIfam" id="TIGR00813">
    <property type="entry name" value="sss"/>
    <property type="match status" value="1"/>
</dbReference>
<dbReference type="Gene3D" id="1.20.1730.10">
    <property type="entry name" value="Sodium/glucose cotransporter"/>
    <property type="match status" value="1"/>
</dbReference>
<evidence type="ECO:0000256" key="6">
    <source>
        <dbReference type="ARBA" id="ARBA00022847"/>
    </source>
</evidence>
<comment type="catalytic activity">
    <reaction evidence="12">
        <text>L-proline(in) + Na(+)(in) = L-proline(out) + Na(+)(out)</text>
        <dbReference type="Rhea" id="RHEA:28967"/>
        <dbReference type="ChEBI" id="CHEBI:29101"/>
        <dbReference type="ChEBI" id="CHEBI:60039"/>
    </reaction>
</comment>
<feature type="transmembrane region" description="Helical" evidence="14">
    <location>
        <begin position="315"/>
        <end position="334"/>
    </location>
</feature>
<keyword evidence="10 14" id="KW-0472">Membrane</keyword>
<comment type="subcellular location">
    <subcellularLocation>
        <location evidence="1">Cell membrane</location>
        <topology evidence="1">Multi-pass membrane protein</topology>
    </subcellularLocation>
</comment>
<evidence type="ECO:0000256" key="3">
    <source>
        <dbReference type="ARBA" id="ARBA00022448"/>
    </source>
</evidence>
<feature type="transmembrane region" description="Helical" evidence="14">
    <location>
        <begin position="41"/>
        <end position="65"/>
    </location>
</feature>
<keyword evidence="5 14" id="KW-0812">Transmembrane</keyword>
<feature type="transmembrane region" description="Helical" evidence="14">
    <location>
        <begin position="123"/>
        <end position="143"/>
    </location>
</feature>
<evidence type="ECO:0000256" key="11">
    <source>
        <dbReference type="ARBA" id="ARBA00023201"/>
    </source>
</evidence>
<sequence length="497" mass="53929">MIEEAIFIGYLILLLIVGWLGTKYTKTVEDFYVAGRKMGAWVMAFTHEASAMSGWVFLGAAGMCYAMGYTGLWNVPGVVIGTVMVFVLCAIPTWRLGKLLGAITLTDVLKARYYDDENRLSTVVSAVILLGSWLYVLAQLVASGKTLEFFFGWKYAYGVILAGLIITLYTMASGLFAVAWTDFIQGAIMLLGLTLAVIAGIKEVGGITPTFHALHSIDPSLVQLAPTMAVLAFGISFLLGEGTVSYLGQPHLYPRYLASKSPKTIARAGLIATVVIIIFMIGAALGGFAGKVLWPDPSVFPRGDPEYVLLQLFRYVYPPVIAALFTTAVLAGAMSTADSWLLVAASTVAWDIYTRILGKEVDQEKHVQLSRIVVLIIGITTILIALKPSSVLWLVAYAWGTFAQLGVIIVGGYYWKRGTQKGAIWGLIAGVVTNIVWYHTLRDLAHPAPIGMAVGSIVYIIVSLLDKEPPKKAQDLVVYARTGKLPEDSEWKQLQAS</sequence>
<dbReference type="PANTHER" id="PTHR48086:SF3">
    <property type="entry name" value="SODIUM_PROLINE SYMPORTER"/>
    <property type="match status" value="1"/>
</dbReference>
<evidence type="ECO:0000256" key="1">
    <source>
        <dbReference type="ARBA" id="ARBA00004651"/>
    </source>
</evidence>
<evidence type="ECO:0000256" key="2">
    <source>
        <dbReference type="ARBA" id="ARBA00006434"/>
    </source>
</evidence>
<reference evidence="15" key="2">
    <citation type="submission" date="2022-06" db="EMBL/GenBank/DDBJ databases">
        <authorList>
            <person name="Park Y.-J."/>
        </authorList>
    </citation>
    <scope>NUCLEOTIDE SEQUENCE</scope>
    <source>
        <strain evidence="15">TY</strain>
    </source>
</reference>
<dbReference type="InterPro" id="IPR038377">
    <property type="entry name" value="Na/Glc_symporter_sf"/>
</dbReference>
<evidence type="ECO:0000256" key="10">
    <source>
        <dbReference type="ARBA" id="ARBA00023136"/>
    </source>
</evidence>
<keyword evidence="6" id="KW-0769">Symport</keyword>
<dbReference type="InterPro" id="IPR001734">
    <property type="entry name" value="Na/solute_symporter"/>
</dbReference>
<keyword evidence="9" id="KW-0406">Ion transport</keyword>
<keyword evidence="7 14" id="KW-1133">Transmembrane helix</keyword>
<feature type="transmembrane region" description="Helical" evidence="14">
    <location>
        <begin position="422"/>
        <end position="440"/>
    </location>
</feature>
<keyword evidence="3" id="KW-0813">Transport</keyword>
<feature type="transmembrane region" description="Helical" evidence="14">
    <location>
        <begin position="268"/>
        <end position="294"/>
    </location>
</feature>
<keyword evidence="16" id="KW-1185">Reference proteome</keyword>
<keyword evidence="11" id="KW-0739">Sodium transport</keyword>
<dbReference type="PANTHER" id="PTHR48086">
    <property type="entry name" value="SODIUM/PROLINE SYMPORTER-RELATED"/>
    <property type="match status" value="1"/>
</dbReference>
<name>A0A9E7MWF3_THEAG</name>
<dbReference type="GO" id="GO:0005298">
    <property type="term" value="F:proline:sodium symporter activity"/>
    <property type="evidence" value="ECO:0007669"/>
    <property type="project" value="InterPro"/>
</dbReference>
<dbReference type="GO" id="GO:0015824">
    <property type="term" value="P:proline transport"/>
    <property type="evidence" value="ECO:0007669"/>
    <property type="project" value="InterPro"/>
</dbReference>
<evidence type="ECO:0000256" key="14">
    <source>
        <dbReference type="SAM" id="Phobius"/>
    </source>
</evidence>
<evidence type="ECO:0000256" key="7">
    <source>
        <dbReference type="ARBA" id="ARBA00022989"/>
    </source>
</evidence>
<evidence type="ECO:0000256" key="13">
    <source>
        <dbReference type="RuleBase" id="RU362091"/>
    </source>
</evidence>
<dbReference type="KEGG" id="tagg:NF865_06770"/>
<proteinExistence type="inferred from homology"/>
<gene>
    <name evidence="15" type="ORF">NF865_06770</name>
</gene>
<dbReference type="InterPro" id="IPR050277">
    <property type="entry name" value="Sodium:Solute_Symporter"/>
</dbReference>
<dbReference type="CDD" id="cd11475">
    <property type="entry name" value="SLC5sbd_PutP"/>
    <property type="match status" value="1"/>
</dbReference>
<feature type="transmembrane region" description="Helical" evidence="14">
    <location>
        <begin position="369"/>
        <end position="386"/>
    </location>
</feature>
<keyword evidence="8" id="KW-0915">Sodium</keyword>
<evidence type="ECO:0000256" key="4">
    <source>
        <dbReference type="ARBA" id="ARBA00022475"/>
    </source>
</evidence>
<evidence type="ECO:0000256" key="12">
    <source>
        <dbReference type="ARBA" id="ARBA00033708"/>
    </source>
</evidence>
<protein>
    <submittedName>
        <fullName evidence="15">Sodium/proline symporter</fullName>
    </submittedName>
</protein>
<evidence type="ECO:0000313" key="16">
    <source>
        <dbReference type="Proteomes" id="UP001055732"/>
    </source>
</evidence>
<dbReference type="GO" id="GO:0005886">
    <property type="term" value="C:plasma membrane"/>
    <property type="evidence" value="ECO:0007669"/>
    <property type="project" value="UniProtKB-SubCell"/>
</dbReference>
<evidence type="ECO:0000256" key="9">
    <source>
        <dbReference type="ARBA" id="ARBA00023065"/>
    </source>
</evidence>
<dbReference type="GO" id="GO:0031402">
    <property type="term" value="F:sodium ion binding"/>
    <property type="evidence" value="ECO:0007669"/>
    <property type="project" value="InterPro"/>
</dbReference>
<feature type="transmembrane region" description="Helical" evidence="14">
    <location>
        <begin position="446"/>
        <end position="465"/>
    </location>
</feature>
<accession>A0A9E7MWF3</accession>
<dbReference type="Pfam" id="PF00474">
    <property type="entry name" value="SSF"/>
    <property type="match status" value="1"/>
</dbReference>